<reference evidence="2" key="1">
    <citation type="submission" date="2022-07" db="EMBL/GenBank/DDBJ databases">
        <title>Genome Sequence of Agrocybe chaxingu.</title>
        <authorList>
            <person name="Buettner E."/>
        </authorList>
    </citation>
    <scope>NUCLEOTIDE SEQUENCE</scope>
    <source>
        <strain evidence="2">MP-N11</strain>
    </source>
</reference>
<organism evidence="2 3">
    <name type="scientific">Agrocybe chaxingu</name>
    <dbReference type="NCBI Taxonomy" id="84603"/>
    <lineage>
        <taxon>Eukaryota</taxon>
        <taxon>Fungi</taxon>
        <taxon>Dikarya</taxon>
        <taxon>Basidiomycota</taxon>
        <taxon>Agaricomycotina</taxon>
        <taxon>Agaricomycetes</taxon>
        <taxon>Agaricomycetidae</taxon>
        <taxon>Agaricales</taxon>
        <taxon>Agaricineae</taxon>
        <taxon>Strophariaceae</taxon>
        <taxon>Agrocybe</taxon>
    </lineage>
</organism>
<feature type="compositionally biased region" description="Polar residues" evidence="1">
    <location>
        <begin position="117"/>
        <end position="126"/>
    </location>
</feature>
<dbReference type="AlphaFoldDB" id="A0A9W8K315"/>
<dbReference type="EMBL" id="JANKHO010000354">
    <property type="protein sequence ID" value="KAJ3511024.1"/>
    <property type="molecule type" value="Genomic_DNA"/>
</dbReference>
<proteinExistence type="predicted"/>
<evidence type="ECO:0000313" key="2">
    <source>
        <dbReference type="EMBL" id="KAJ3511024.1"/>
    </source>
</evidence>
<dbReference type="Proteomes" id="UP001148786">
    <property type="component" value="Unassembled WGS sequence"/>
</dbReference>
<feature type="region of interest" description="Disordered" evidence="1">
    <location>
        <begin position="31"/>
        <end position="126"/>
    </location>
</feature>
<gene>
    <name evidence="2" type="ORF">NLJ89_g4340</name>
</gene>
<evidence type="ECO:0000313" key="3">
    <source>
        <dbReference type="Proteomes" id="UP001148786"/>
    </source>
</evidence>
<protein>
    <submittedName>
        <fullName evidence="2">Uncharacterized protein</fullName>
    </submittedName>
</protein>
<evidence type="ECO:0000256" key="1">
    <source>
        <dbReference type="SAM" id="MobiDB-lite"/>
    </source>
</evidence>
<comment type="caution">
    <text evidence="2">The sequence shown here is derived from an EMBL/GenBank/DDBJ whole genome shotgun (WGS) entry which is preliminary data.</text>
</comment>
<sequence length="126" mass="13718">MSGAAPKDLPRPQLLGLVTVASPKVSRTVLSDPARPYVQGRESEERKRRHYAHHEATQRRRQVALEEPANQSAIISYPRDDDGGRPHIQIGGNDGGSSTPVPELNGIVPTPPPSYSEFFSSQDGSH</sequence>
<name>A0A9W8K315_9AGAR</name>
<keyword evidence="3" id="KW-1185">Reference proteome</keyword>
<accession>A0A9W8K315</accession>